<evidence type="ECO:0000259" key="2">
    <source>
        <dbReference type="Pfam" id="PF01636"/>
    </source>
</evidence>
<dbReference type="Gene3D" id="3.90.1200.10">
    <property type="match status" value="1"/>
</dbReference>
<feature type="compositionally biased region" description="Polar residues" evidence="1">
    <location>
        <begin position="1"/>
        <end position="15"/>
    </location>
</feature>
<reference evidence="3 4" key="1">
    <citation type="journal article" date="2024" name="Commun. Biol.">
        <title>Comparative genomic analysis of thermophilic fungi reveals convergent evolutionary adaptations and gene losses.</title>
        <authorList>
            <person name="Steindorff A.S."/>
            <person name="Aguilar-Pontes M.V."/>
            <person name="Robinson A.J."/>
            <person name="Andreopoulos B."/>
            <person name="LaButti K."/>
            <person name="Kuo A."/>
            <person name="Mondo S."/>
            <person name="Riley R."/>
            <person name="Otillar R."/>
            <person name="Haridas S."/>
            <person name="Lipzen A."/>
            <person name="Grimwood J."/>
            <person name="Schmutz J."/>
            <person name="Clum A."/>
            <person name="Reid I.D."/>
            <person name="Moisan M.C."/>
            <person name="Butler G."/>
            <person name="Nguyen T.T.M."/>
            <person name="Dewar K."/>
            <person name="Conant G."/>
            <person name="Drula E."/>
            <person name="Henrissat B."/>
            <person name="Hansel C."/>
            <person name="Singer S."/>
            <person name="Hutchinson M.I."/>
            <person name="de Vries R.P."/>
            <person name="Natvig D.O."/>
            <person name="Powell A.J."/>
            <person name="Tsang A."/>
            <person name="Grigoriev I.V."/>
        </authorList>
    </citation>
    <scope>NUCLEOTIDE SEQUENCE [LARGE SCALE GENOMIC DNA]</scope>
    <source>
        <strain evidence="3 4">ATCC 24622</strain>
    </source>
</reference>
<dbReference type="SUPFAM" id="SSF56112">
    <property type="entry name" value="Protein kinase-like (PK-like)"/>
    <property type="match status" value="1"/>
</dbReference>
<keyword evidence="4" id="KW-1185">Reference proteome</keyword>
<dbReference type="InterPro" id="IPR051678">
    <property type="entry name" value="AGP_Transferase"/>
</dbReference>
<dbReference type="InterPro" id="IPR002575">
    <property type="entry name" value="Aminoglycoside_PTrfase"/>
</dbReference>
<accession>A0ABR3WCU6</accession>
<evidence type="ECO:0000256" key="1">
    <source>
        <dbReference type="SAM" id="MobiDB-lite"/>
    </source>
</evidence>
<dbReference type="PANTHER" id="PTHR21310:SF58">
    <property type="entry name" value="AMINOGLYCOSIDE PHOSPHOTRANSFERASE DOMAIN-CONTAINING PROTEIN"/>
    <property type="match status" value="1"/>
</dbReference>
<organism evidence="3 4">
    <name type="scientific">Phialemonium thermophilum</name>
    <dbReference type="NCBI Taxonomy" id="223376"/>
    <lineage>
        <taxon>Eukaryota</taxon>
        <taxon>Fungi</taxon>
        <taxon>Dikarya</taxon>
        <taxon>Ascomycota</taxon>
        <taxon>Pezizomycotina</taxon>
        <taxon>Sordariomycetes</taxon>
        <taxon>Sordariomycetidae</taxon>
        <taxon>Cephalothecales</taxon>
        <taxon>Cephalothecaceae</taxon>
        <taxon>Phialemonium</taxon>
    </lineage>
</organism>
<dbReference type="Pfam" id="PF01636">
    <property type="entry name" value="APH"/>
    <property type="match status" value="1"/>
</dbReference>
<evidence type="ECO:0000313" key="3">
    <source>
        <dbReference type="EMBL" id="KAL1858881.1"/>
    </source>
</evidence>
<comment type="caution">
    <text evidence="3">The sequence shown here is derived from an EMBL/GenBank/DDBJ whole genome shotgun (WGS) entry which is preliminary data.</text>
</comment>
<sequence>MASPINNTQSTSPSQWDDCPNCAKRKKLEERKAEILSRLKNRQNGGGPQQNPRTPSGAEILLESFGRARVKLYPDGSVVKVGGSEDEFRAEAAALRLATEMGLRAPALRGHEISEADVQSGLGGRLVMDYVPGETLDKAWPRLSEDDRRNIALDLRNLLDKMRSQTGPRASPYQISSCSGGPIRIARPIAVLKGGPFPDEHAFNRWVVDVLRRSHTPPPLLEALSSRFQSHHRVVLTHGDLAPRNIVVREGRLAGLVDWGFAGWLPEYMEYAVFFLTNHQFPYWTSLAGEIFGEHYDDEWLHWQAVSNYLTSD</sequence>
<dbReference type="EMBL" id="JAZHXJ010000507">
    <property type="protein sequence ID" value="KAL1858881.1"/>
    <property type="molecule type" value="Genomic_DNA"/>
</dbReference>
<evidence type="ECO:0000313" key="4">
    <source>
        <dbReference type="Proteomes" id="UP001586593"/>
    </source>
</evidence>
<feature type="domain" description="Aminoglycoside phosphotransferase" evidence="2">
    <location>
        <begin position="67"/>
        <end position="290"/>
    </location>
</feature>
<dbReference type="Proteomes" id="UP001586593">
    <property type="component" value="Unassembled WGS sequence"/>
</dbReference>
<feature type="region of interest" description="Disordered" evidence="1">
    <location>
        <begin position="35"/>
        <end position="56"/>
    </location>
</feature>
<feature type="region of interest" description="Disordered" evidence="1">
    <location>
        <begin position="1"/>
        <end position="21"/>
    </location>
</feature>
<dbReference type="InterPro" id="IPR011009">
    <property type="entry name" value="Kinase-like_dom_sf"/>
</dbReference>
<proteinExistence type="predicted"/>
<name>A0ABR3WCU6_9PEZI</name>
<gene>
    <name evidence="3" type="ORF">VTK73DRAFT_7739</name>
</gene>
<protein>
    <recommendedName>
        <fullName evidence="2">Aminoglycoside phosphotransferase domain-containing protein</fullName>
    </recommendedName>
</protein>
<dbReference type="PANTHER" id="PTHR21310">
    <property type="entry name" value="AMINOGLYCOSIDE PHOSPHOTRANSFERASE-RELATED-RELATED"/>
    <property type="match status" value="1"/>
</dbReference>